<dbReference type="Proteomes" id="UP000011518">
    <property type="component" value="Unassembled WGS sequence"/>
</dbReference>
<evidence type="ECO:0000313" key="2">
    <source>
        <dbReference type="EMBL" id="ELW67244.1"/>
    </source>
</evidence>
<feature type="region of interest" description="Disordered" evidence="1">
    <location>
        <begin position="85"/>
        <end position="105"/>
    </location>
</feature>
<name>L9KXM5_TUPCH</name>
<accession>L9KXM5</accession>
<organism evidence="2 3">
    <name type="scientific">Tupaia chinensis</name>
    <name type="common">Chinese tree shrew</name>
    <name type="synonym">Tupaia belangeri chinensis</name>
    <dbReference type="NCBI Taxonomy" id="246437"/>
    <lineage>
        <taxon>Eukaryota</taxon>
        <taxon>Metazoa</taxon>
        <taxon>Chordata</taxon>
        <taxon>Craniata</taxon>
        <taxon>Vertebrata</taxon>
        <taxon>Euteleostomi</taxon>
        <taxon>Mammalia</taxon>
        <taxon>Eutheria</taxon>
        <taxon>Euarchontoglires</taxon>
        <taxon>Scandentia</taxon>
        <taxon>Tupaiidae</taxon>
        <taxon>Tupaia</taxon>
    </lineage>
</organism>
<evidence type="ECO:0000256" key="1">
    <source>
        <dbReference type="SAM" id="MobiDB-lite"/>
    </source>
</evidence>
<sequence>MEQSWGCAVECAGNPQDRSEASQSGIVQQQYRVLGTWRTVRWPTQDKGRRQVRGQVHWLAAGARCHPDVLWGTLLVPALALVGARPAPVGTPGSHSTRLSTGTHRVKTSVQAVVGDSPKAALQDQETG</sequence>
<reference evidence="3" key="1">
    <citation type="submission" date="2012-07" db="EMBL/GenBank/DDBJ databases">
        <title>Genome of the Chinese tree shrew, a rising model animal genetically related to primates.</title>
        <authorList>
            <person name="Zhang G."/>
            <person name="Fan Y."/>
            <person name="Yao Y."/>
            <person name="Huang Z."/>
        </authorList>
    </citation>
    <scope>NUCLEOTIDE SEQUENCE [LARGE SCALE GENOMIC DNA]</scope>
</reference>
<dbReference type="EMBL" id="KB320620">
    <property type="protein sequence ID" value="ELW67244.1"/>
    <property type="molecule type" value="Genomic_DNA"/>
</dbReference>
<keyword evidence="3" id="KW-1185">Reference proteome</keyword>
<reference evidence="3" key="2">
    <citation type="journal article" date="2013" name="Nat. Commun.">
        <title>Genome of the Chinese tree shrew.</title>
        <authorList>
            <person name="Fan Y."/>
            <person name="Huang Z.Y."/>
            <person name="Cao C.C."/>
            <person name="Chen C.S."/>
            <person name="Chen Y.X."/>
            <person name="Fan D.D."/>
            <person name="He J."/>
            <person name="Hou H.L."/>
            <person name="Hu L."/>
            <person name="Hu X.T."/>
            <person name="Jiang X.T."/>
            <person name="Lai R."/>
            <person name="Lang Y.S."/>
            <person name="Liang B."/>
            <person name="Liao S.G."/>
            <person name="Mu D."/>
            <person name="Ma Y.Y."/>
            <person name="Niu Y.Y."/>
            <person name="Sun X.Q."/>
            <person name="Xia J.Q."/>
            <person name="Xiao J."/>
            <person name="Xiong Z.Q."/>
            <person name="Xu L."/>
            <person name="Yang L."/>
            <person name="Zhang Y."/>
            <person name="Zhao W."/>
            <person name="Zhao X.D."/>
            <person name="Zheng Y.T."/>
            <person name="Zhou J.M."/>
            <person name="Zhu Y.B."/>
            <person name="Zhang G.J."/>
            <person name="Wang J."/>
            <person name="Yao Y.G."/>
        </authorList>
    </citation>
    <scope>NUCLEOTIDE SEQUENCE [LARGE SCALE GENOMIC DNA]</scope>
</reference>
<protein>
    <submittedName>
        <fullName evidence="2">Uncharacterized protein</fullName>
    </submittedName>
</protein>
<dbReference type="InParanoid" id="L9KXM5"/>
<dbReference type="AlphaFoldDB" id="L9KXM5"/>
<evidence type="ECO:0000313" key="3">
    <source>
        <dbReference type="Proteomes" id="UP000011518"/>
    </source>
</evidence>
<gene>
    <name evidence="2" type="ORF">TREES_T100015919</name>
</gene>
<feature type="compositionally biased region" description="Polar residues" evidence="1">
    <location>
        <begin position="93"/>
        <end position="105"/>
    </location>
</feature>
<proteinExistence type="predicted"/>